<dbReference type="RefSeq" id="WP_066802175.1">
    <property type="nucleotide sequence ID" value="NZ_CP014206.1"/>
</dbReference>
<accession>A0ABM5YUD4</accession>
<dbReference type="EMBL" id="CP014206">
    <property type="protein sequence ID" value="AMK11009.1"/>
    <property type="molecule type" value="Genomic_DNA"/>
</dbReference>
<evidence type="ECO:0008006" key="3">
    <source>
        <dbReference type="Google" id="ProtNLM"/>
    </source>
</evidence>
<evidence type="ECO:0000313" key="1">
    <source>
        <dbReference type="EMBL" id="AMK11009.1"/>
    </source>
</evidence>
<dbReference type="Proteomes" id="UP000055611">
    <property type="component" value="Chromosome"/>
</dbReference>
<evidence type="ECO:0000313" key="2">
    <source>
        <dbReference type="Proteomes" id="UP000055611"/>
    </source>
</evidence>
<protein>
    <recommendedName>
        <fullName evidence="3">JAB domain-containing protein</fullName>
    </recommendedName>
</protein>
<name>A0ABM5YUD4_9BACT</name>
<reference evidence="1 2" key="1">
    <citation type="journal article" date="2016" name="Front. Microbiol.">
        <title>Genome Sequence of the Piezophilic, Mesophilic Sulfate-Reducing Bacterium Desulfovibrio indicus J2T.</title>
        <authorList>
            <person name="Cao J."/>
            <person name="Maignien L."/>
            <person name="Shao Z."/>
            <person name="Alain K."/>
            <person name="Jebbar M."/>
        </authorList>
    </citation>
    <scope>NUCLEOTIDE SEQUENCE [LARGE SCALE GENOMIC DNA]</scope>
    <source>
        <strain evidence="1 2">J2</strain>
    </source>
</reference>
<sequence>MKIIFKCTSELLGRIHMDLRRPHAFAHERVGFIAAGLTAAGDDVLILSRDYRPVEDADYLRDHTVGAMMGPEAIRKALQWALCSRVALFHVHTHGGRGLPGFSGVDVRENAKFVPDFFKVAPQCVHGAVVLSADAARGQVWLGRREQYRHIDEFSMVGIPMRKWRTT</sequence>
<proteinExistence type="predicted"/>
<gene>
    <name evidence="1" type="ORF">AWY79_07735</name>
</gene>
<keyword evidence="2" id="KW-1185">Reference proteome</keyword>
<organism evidence="1 2">
    <name type="scientific">Pseudodesulfovibrio indicus</name>
    <dbReference type="NCBI Taxonomy" id="1716143"/>
    <lineage>
        <taxon>Bacteria</taxon>
        <taxon>Pseudomonadati</taxon>
        <taxon>Thermodesulfobacteriota</taxon>
        <taxon>Desulfovibrionia</taxon>
        <taxon>Desulfovibrionales</taxon>
        <taxon>Desulfovibrionaceae</taxon>
    </lineage>
</organism>